<reference evidence="1 2" key="1">
    <citation type="submission" date="2018-05" db="EMBL/GenBank/DDBJ databases">
        <title>Reference genomes for bee gut microbiota database.</title>
        <authorList>
            <person name="Ellegaard K.M."/>
        </authorList>
    </citation>
    <scope>NUCLEOTIDE SEQUENCE [LARGE SCALE GENOMIC DNA]</scope>
    <source>
        <strain evidence="1 2">ESL0186</strain>
    </source>
</reference>
<proteinExistence type="predicted"/>
<gene>
    <name evidence="1" type="ORF">DKL58_09065</name>
</gene>
<evidence type="ECO:0000313" key="1">
    <source>
        <dbReference type="EMBL" id="AWM76120.1"/>
    </source>
</evidence>
<keyword evidence="2" id="KW-1185">Reference proteome</keyword>
<organism evidence="1 2">
    <name type="scientific">Lactobacillus kullabergensis</name>
    <dbReference type="NCBI Taxonomy" id="1218493"/>
    <lineage>
        <taxon>Bacteria</taxon>
        <taxon>Bacillati</taxon>
        <taxon>Bacillota</taxon>
        <taxon>Bacilli</taxon>
        <taxon>Lactobacillales</taxon>
        <taxon>Lactobacillaceae</taxon>
        <taxon>Lactobacillus</taxon>
    </lineage>
</organism>
<dbReference type="Proteomes" id="UP000246036">
    <property type="component" value="Chromosome"/>
</dbReference>
<dbReference type="EMBL" id="CP029477">
    <property type="protein sequence ID" value="AWM76120.1"/>
    <property type="molecule type" value="Genomic_DNA"/>
</dbReference>
<sequence length="69" mass="8093">MGLAKGVMYFLDWLQLRLVPKEKKINLVFYTQDCELLLYFLIKTNGTRKLLITIIMLITSSISLIKEKK</sequence>
<protein>
    <submittedName>
        <fullName evidence="1">Uncharacterized protein</fullName>
    </submittedName>
</protein>
<name>A0ABN5LK80_9LACO</name>
<accession>A0ABN5LK80</accession>
<evidence type="ECO:0000313" key="2">
    <source>
        <dbReference type="Proteomes" id="UP000246036"/>
    </source>
</evidence>